<evidence type="ECO:0000313" key="3">
    <source>
        <dbReference type="Proteomes" id="UP001341840"/>
    </source>
</evidence>
<dbReference type="CDD" id="cd00303">
    <property type="entry name" value="retropepsin_like"/>
    <property type="match status" value="1"/>
</dbReference>
<reference evidence="2 3" key="1">
    <citation type="journal article" date="2023" name="Plants (Basel)">
        <title>Bridging the Gap: Combining Genomics and Transcriptomics Approaches to Understand Stylosanthes scabra, an Orphan Legume from the Brazilian Caatinga.</title>
        <authorList>
            <person name="Ferreira-Neto J.R.C."/>
            <person name="da Silva M.D."/>
            <person name="Binneck E."/>
            <person name="de Melo N.F."/>
            <person name="da Silva R.H."/>
            <person name="de Melo A.L.T.M."/>
            <person name="Pandolfi V."/>
            <person name="Bustamante F.O."/>
            <person name="Brasileiro-Vidal A.C."/>
            <person name="Benko-Iseppon A.M."/>
        </authorList>
    </citation>
    <scope>NUCLEOTIDE SEQUENCE [LARGE SCALE GENOMIC DNA]</scope>
    <source>
        <tissue evidence="2">Leaves</tissue>
    </source>
</reference>
<gene>
    <name evidence="2" type="ORF">PIB30_075000</name>
</gene>
<organism evidence="2 3">
    <name type="scientific">Stylosanthes scabra</name>
    <dbReference type="NCBI Taxonomy" id="79078"/>
    <lineage>
        <taxon>Eukaryota</taxon>
        <taxon>Viridiplantae</taxon>
        <taxon>Streptophyta</taxon>
        <taxon>Embryophyta</taxon>
        <taxon>Tracheophyta</taxon>
        <taxon>Spermatophyta</taxon>
        <taxon>Magnoliopsida</taxon>
        <taxon>eudicotyledons</taxon>
        <taxon>Gunneridae</taxon>
        <taxon>Pentapetalae</taxon>
        <taxon>rosids</taxon>
        <taxon>fabids</taxon>
        <taxon>Fabales</taxon>
        <taxon>Fabaceae</taxon>
        <taxon>Papilionoideae</taxon>
        <taxon>50 kb inversion clade</taxon>
        <taxon>dalbergioids sensu lato</taxon>
        <taxon>Dalbergieae</taxon>
        <taxon>Pterocarpus clade</taxon>
        <taxon>Stylosanthes</taxon>
    </lineage>
</organism>
<keyword evidence="3" id="KW-1185">Reference proteome</keyword>
<dbReference type="PANTHER" id="PTHR33067:SF15">
    <property type="entry name" value="RNA-DIRECTED DNA POLYMERASE"/>
    <property type="match status" value="1"/>
</dbReference>
<accession>A0ABU6XPI6</accession>
<proteinExistence type="predicted"/>
<sequence>MCDPGACGSVMPYELYELLDLGPLKKSNEVFTMVDTSIVAVAGIAENVLVKIGKLTIPADFHVIRATKGDKGGRPQIEEEKELRNTPPQVKKKKRKELEKSVKKKRKHEEGNLNKKFEEDKVRKKIELKCTNVDDLVSKLKAFKGALHNNTSLETHLVQDQSKWK</sequence>
<dbReference type="Proteomes" id="UP001341840">
    <property type="component" value="Unassembled WGS sequence"/>
</dbReference>
<dbReference type="EMBL" id="JASCZI010212394">
    <property type="protein sequence ID" value="MED6199334.1"/>
    <property type="molecule type" value="Genomic_DNA"/>
</dbReference>
<feature type="compositionally biased region" description="Basic and acidic residues" evidence="1">
    <location>
        <begin position="68"/>
        <end position="84"/>
    </location>
</feature>
<dbReference type="InterPro" id="IPR021109">
    <property type="entry name" value="Peptidase_aspartic_dom_sf"/>
</dbReference>
<protein>
    <submittedName>
        <fullName evidence="2">Uncharacterized protein</fullName>
    </submittedName>
</protein>
<evidence type="ECO:0000256" key="1">
    <source>
        <dbReference type="SAM" id="MobiDB-lite"/>
    </source>
</evidence>
<name>A0ABU6XPI6_9FABA</name>
<feature type="region of interest" description="Disordered" evidence="1">
    <location>
        <begin position="68"/>
        <end position="116"/>
    </location>
</feature>
<evidence type="ECO:0000313" key="2">
    <source>
        <dbReference type="EMBL" id="MED6199334.1"/>
    </source>
</evidence>
<dbReference type="PANTHER" id="PTHR33067">
    <property type="entry name" value="RNA-DIRECTED DNA POLYMERASE-RELATED"/>
    <property type="match status" value="1"/>
</dbReference>
<dbReference type="Gene3D" id="2.40.70.10">
    <property type="entry name" value="Acid Proteases"/>
    <property type="match status" value="1"/>
</dbReference>
<comment type="caution">
    <text evidence="2">The sequence shown here is derived from an EMBL/GenBank/DDBJ whole genome shotgun (WGS) entry which is preliminary data.</text>
</comment>